<dbReference type="GO" id="GO:0006302">
    <property type="term" value="P:double-strand break repair"/>
    <property type="evidence" value="ECO:0007669"/>
    <property type="project" value="TreeGrafter"/>
</dbReference>
<name>A0A382S0V6_9ZZZZ</name>
<dbReference type="GO" id="GO:0003697">
    <property type="term" value="F:single-stranded DNA binding"/>
    <property type="evidence" value="ECO:0007669"/>
    <property type="project" value="InterPro"/>
</dbReference>
<protein>
    <recommendedName>
        <fullName evidence="1">Endonuclease GajA/Old nuclease/RecF-like AAA domain-containing protein</fullName>
    </recommendedName>
</protein>
<dbReference type="InterPro" id="IPR027417">
    <property type="entry name" value="P-loop_NTPase"/>
</dbReference>
<accession>A0A382S0V6</accession>
<dbReference type="EMBL" id="UINC01125618">
    <property type="protein sequence ID" value="SVD03569.1"/>
    <property type="molecule type" value="Genomic_DNA"/>
</dbReference>
<evidence type="ECO:0000259" key="1">
    <source>
        <dbReference type="Pfam" id="PF13175"/>
    </source>
</evidence>
<dbReference type="GO" id="GO:0000731">
    <property type="term" value="P:DNA synthesis involved in DNA repair"/>
    <property type="evidence" value="ECO:0007669"/>
    <property type="project" value="TreeGrafter"/>
</dbReference>
<dbReference type="InterPro" id="IPR041685">
    <property type="entry name" value="AAA_GajA/Old/RecF-like"/>
</dbReference>
<dbReference type="GO" id="GO:0005524">
    <property type="term" value="F:ATP binding"/>
    <property type="evidence" value="ECO:0007669"/>
    <property type="project" value="InterPro"/>
</dbReference>
<dbReference type="NCBIfam" id="TIGR00611">
    <property type="entry name" value="recf"/>
    <property type="match status" value="1"/>
</dbReference>
<dbReference type="InterPro" id="IPR001238">
    <property type="entry name" value="DNA-binding_RecF"/>
</dbReference>
<organism evidence="2">
    <name type="scientific">marine metagenome</name>
    <dbReference type="NCBI Taxonomy" id="408172"/>
    <lineage>
        <taxon>unclassified sequences</taxon>
        <taxon>metagenomes</taxon>
        <taxon>ecological metagenomes</taxon>
    </lineage>
</organism>
<feature type="domain" description="Endonuclease GajA/Old nuclease/RecF-like AAA" evidence="1">
    <location>
        <begin position="1"/>
        <end position="171"/>
    </location>
</feature>
<dbReference type="SUPFAM" id="SSF52540">
    <property type="entry name" value="P-loop containing nucleoside triphosphate hydrolases"/>
    <property type="match status" value="1"/>
</dbReference>
<dbReference type="PANTHER" id="PTHR32182">
    <property type="entry name" value="DNA REPLICATION AND REPAIR PROTEIN RECF"/>
    <property type="match status" value="1"/>
</dbReference>
<proteinExistence type="inferred from homology"/>
<gene>
    <name evidence="2" type="ORF">METZ01_LOCUS356423</name>
</gene>
<dbReference type="Gene3D" id="3.40.50.300">
    <property type="entry name" value="P-loop containing nucleotide triphosphate hydrolases"/>
    <property type="match status" value="1"/>
</dbReference>
<dbReference type="Pfam" id="PF13175">
    <property type="entry name" value="AAA_15"/>
    <property type="match status" value="1"/>
</dbReference>
<reference evidence="2" key="1">
    <citation type="submission" date="2018-05" db="EMBL/GenBank/DDBJ databases">
        <authorList>
            <person name="Lanie J.A."/>
            <person name="Ng W.-L."/>
            <person name="Kazmierczak K.M."/>
            <person name="Andrzejewski T.M."/>
            <person name="Davidsen T.M."/>
            <person name="Wayne K.J."/>
            <person name="Tettelin H."/>
            <person name="Glass J.I."/>
            <person name="Rusch D."/>
            <person name="Podicherti R."/>
            <person name="Tsui H.-C.T."/>
            <person name="Winkler M.E."/>
        </authorList>
    </citation>
    <scope>NUCLEOTIDE SEQUENCE</scope>
</reference>
<dbReference type="AlphaFoldDB" id="A0A382S0V6"/>
<dbReference type="PANTHER" id="PTHR32182:SF0">
    <property type="entry name" value="DNA REPLICATION AND REPAIR PROTEIN RECF"/>
    <property type="match status" value="1"/>
</dbReference>
<sequence length="202" mass="23164">MEINSLEMISFRNHEKTKIDFDPSLTVLWGKNGSGKTAILEAIHTLSLGKSFRTNQKKEMVKEGKDMFMLRGFFKNSAGNKNTVSCSQDLLGNKKTKVNKKTIIKRKDLLGLNNVVVFSPEEGTITKGPPSERRRFFNKVFSICSRTYLENLLLYNKIIKQRNAVLKTNQKKENKIEQLDAWDEPLAKAGQKLWNERALLIE</sequence>
<feature type="non-terminal residue" evidence="2">
    <location>
        <position position="202"/>
    </location>
</feature>
<dbReference type="HAMAP" id="MF_00365">
    <property type="entry name" value="RecF"/>
    <property type="match status" value="1"/>
</dbReference>
<evidence type="ECO:0000313" key="2">
    <source>
        <dbReference type="EMBL" id="SVD03569.1"/>
    </source>
</evidence>